<dbReference type="Proteomes" id="UP000435112">
    <property type="component" value="Unassembled WGS sequence"/>
</dbReference>
<accession>A0A6A3NAI2</accession>
<feature type="region of interest" description="Disordered" evidence="1">
    <location>
        <begin position="84"/>
        <end position="132"/>
    </location>
</feature>
<dbReference type="Proteomes" id="UP000429607">
    <property type="component" value="Unassembled WGS sequence"/>
</dbReference>
<organism evidence="2 7">
    <name type="scientific">Phytophthora rubi</name>
    <dbReference type="NCBI Taxonomy" id="129364"/>
    <lineage>
        <taxon>Eukaryota</taxon>
        <taxon>Sar</taxon>
        <taxon>Stramenopiles</taxon>
        <taxon>Oomycota</taxon>
        <taxon>Peronosporomycetes</taxon>
        <taxon>Peronosporales</taxon>
        <taxon>Peronosporaceae</taxon>
        <taxon>Phytophthora</taxon>
    </lineage>
</organism>
<keyword evidence="6" id="KW-1185">Reference proteome</keyword>
<evidence type="ECO:0000313" key="4">
    <source>
        <dbReference type="EMBL" id="KAE9348714.1"/>
    </source>
</evidence>
<dbReference type="EMBL" id="QXFU01000261">
    <property type="protein sequence ID" value="KAE9038567.1"/>
    <property type="molecule type" value="Genomic_DNA"/>
</dbReference>
<dbReference type="EMBL" id="QXFT01000277">
    <property type="protein sequence ID" value="KAE9348714.1"/>
    <property type="molecule type" value="Genomic_DNA"/>
</dbReference>
<sequence>MGTTTTQTSNAPAASAAANAAVPSIATTAAFSASTASVVTSTVTTPSFKRAISVGDYKKTRGKAIYVRDILDDYFDVGSDADMEEGKEDKETLFPRRKGPSVGTRRPRDDDSDALSSNRRRRSVAATSRTKPVRDLWMPTPSEIRSRYGNTTSQNPFVLYSCSAINGDDVAKELDLDPATDQRRNYYIGLFHELRFYGNKKHSRKGKVPELQALGHCWGMFGENFNMDPAGYRERVRLARERYERYPRGPKVERLHQDAVEAGILCAVLSGIVCER</sequence>
<protein>
    <submittedName>
        <fullName evidence="2">Uncharacterized protein</fullName>
    </submittedName>
</protein>
<evidence type="ECO:0000256" key="1">
    <source>
        <dbReference type="SAM" id="MobiDB-lite"/>
    </source>
</evidence>
<evidence type="ECO:0000313" key="6">
    <source>
        <dbReference type="Proteomes" id="UP000434957"/>
    </source>
</evidence>
<gene>
    <name evidence="3" type="ORF">PR001_g4593</name>
    <name evidence="2" type="ORF">PR002_g5954</name>
    <name evidence="4" type="ORF">PR003_g6268</name>
</gene>
<dbReference type="Proteomes" id="UP000434957">
    <property type="component" value="Unassembled WGS sequence"/>
</dbReference>
<dbReference type="AlphaFoldDB" id="A0A6A3NAI2"/>
<comment type="caution">
    <text evidence="2">The sequence shown here is derived from an EMBL/GenBank/DDBJ whole genome shotgun (WGS) entry which is preliminary data.</text>
</comment>
<proteinExistence type="predicted"/>
<evidence type="ECO:0000313" key="5">
    <source>
        <dbReference type="Proteomes" id="UP000429607"/>
    </source>
</evidence>
<evidence type="ECO:0000313" key="7">
    <source>
        <dbReference type="Proteomes" id="UP000435112"/>
    </source>
</evidence>
<name>A0A6A3NAI2_9STRA</name>
<evidence type="ECO:0000313" key="3">
    <source>
        <dbReference type="EMBL" id="KAE9046363.1"/>
    </source>
</evidence>
<reference evidence="5 7" key="1">
    <citation type="submission" date="2018-09" db="EMBL/GenBank/DDBJ databases">
        <title>Genomic investigation of the strawberry pathogen Phytophthora fragariae indicates pathogenicity is determined by transcriptional variation in three key races.</title>
        <authorList>
            <person name="Adams T.M."/>
            <person name="Armitage A.D."/>
            <person name="Sobczyk M.K."/>
            <person name="Bates H.J."/>
            <person name="Dunwell J.M."/>
            <person name="Nellist C.F."/>
            <person name="Harrison R.J."/>
        </authorList>
    </citation>
    <scope>NUCLEOTIDE SEQUENCE [LARGE SCALE GENOMIC DNA]</scope>
    <source>
        <strain evidence="3 5">SCRP249</strain>
        <strain evidence="2 7">SCRP324</strain>
        <strain evidence="4 6">SCRP333</strain>
    </source>
</reference>
<evidence type="ECO:0000313" key="2">
    <source>
        <dbReference type="EMBL" id="KAE9038567.1"/>
    </source>
</evidence>
<dbReference type="OrthoDB" id="104310at2759"/>
<dbReference type="EMBL" id="QXFV01000190">
    <property type="protein sequence ID" value="KAE9046363.1"/>
    <property type="molecule type" value="Genomic_DNA"/>
</dbReference>